<dbReference type="PANTHER" id="PTHR43531">
    <property type="entry name" value="PROTEIN ICFG"/>
    <property type="match status" value="1"/>
</dbReference>
<protein>
    <submittedName>
        <fullName evidence="5">Methyl-accepting chemotaxis protein</fullName>
    </submittedName>
</protein>
<evidence type="ECO:0000256" key="1">
    <source>
        <dbReference type="ARBA" id="ARBA00022500"/>
    </source>
</evidence>
<dbReference type="Pfam" id="PF00015">
    <property type="entry name" value="MCPsignal"/>
    <property type="match status" value="1"/>
</dbReference>
<evidence type="ECO:0000256" key="2">
    <source>
        <dbReference type="ARBA" id="ARBA00029447"/>
    </source>
</evidence>
<dbReference type="InterPro" id="IPR004089">
    <property type="entry name" value="MCPsignal_dom"/>
</dbReference>
<name>A0ABX2PDN9_9RHOB</name>
<dbReference type="SMART" id="SM00283">
    <property type="entry name" value="MA"/>
    <property type="match status" value="1"/>
</dbReference>
<organism evidence="5 6">
    <name type="scientific">Donghicola mangrovi</name>
    <dbReference type="NCBI Taxonomy" id="2729614"/>
    <lineage>
        <taxon>Bacteria</taxon>
        <taxon>Pseudomonadati</taxon>
        <taxon>Pseudomonadota</taxon>
        <taxon>Alphaproteobacteria</taxon>
        <taxon>Rhodobacterales</taxon>
        <taxon>Roseobacteraceae</taxon>
        <taxon>Donghicola</taxon>
    </lineage>
</organism>
<comment type="similarity">
    <text evidence="2">Belongs to the methyl-accepting chemotaxis (MCP) protein family.</text>
</comment>
<dbReference type="Gene3D" id="1.10.287.950">
    <property type="entry name" value="Methyl-accepting chemotaxis protein"/>
    <property type="match status" value="1"/>
</dbReference>
<dbReference type="RefSeq" id="WP_176853976.1">
    <property type="nucleotide sequence ID" value="NZ_JABCJD010000003.1"/>
</dbReference>
<evidence type="ECO:0000259" key="4">
    <source>
        <dbReference type="PROSITE" id="PS50111"/>
    </source>
</evidence>
<reference evidence="5 6" key="1">
    <citation type="submission" date="2020-04" db="EMBL/GenBank/DDBJ databases">
        <title>Donghicola sp., a member of the Rhodobacteraceae family isolated from mangrove forest in Thailand.</title>
        <authorList>
            <person name="Charoenyingcharoen P."/>
            <person name="Yukphan P."/>
        </authorList>
    </citation>
    <scope>NUCLEOTIDE SEQUENCE [LARGE SCALE GENOMIC DNA]</scope>
    <source>
        <strain evidence="5 6">C2-DW-16</strain>
    </source>
</reference>
<dbReference type="SUPFAM" id="SSF58104">
    <property type="entry name" value="Methyl-accepting chemotaxis protein (MCP) signaling domain"/>
    <property type="match status" value="1"/>
</dbReference>
<dbReference type="Proteomes" id="UP000523601">
    <property type="component" value="Unassembled WGS sequence"/>
</dbReference>
<keyword evidence="3" id="KW-0807">Transducer</keyword>
<evidence type="ECO:0000256" key="3">
    <source>
        <dbReference type="PROSITE-ProRule" id="PRU00284"/>
    </source>
</evidence>
<dbReference type="EMBL" id="JABCJD010000003">
    <property type="protein sequence ID" value="NVO27579.1"/>
    <property type="molecule type" value="Genomic_DNA"/>
</dbReference>
<evidence type="ECO:0000313" key="5">
    <source>
        <dbReference type="EMBL" id="NVO27579.1"/>
    </source>
</evidence>
<feature type="domain" description="Methyl-accepting transducer" evidence="4">
    <location>
        <begin position="430"/>
        <end position="659"/>
    </location>
</feature>
<keyword evidence="6" id="KW-1185">Reference proteome</keyword>
<evidence type="ECO:0000313" key="6">
    <source>
        <dbReference type="Proteomes" id="UP000523601"/>
    </source>
</evidence>
<proteinExistence type="inferred from homology"/>
<keyword evidence="1" id="KW-0145">Chemotaxis</keyword>
<dbReference type="PANTHER" id="PTHR43531:SF11">
    <property type="entry name" value="METHYL-ACCEPTING CHEMOTAXIS PROTEIN 3"/>
    <property type="match status" value="1"/>
</dbReference>
<dbReference type="PROSITE" id="PS50111">
    <property type="entry name" value="CHEMOTAXIS_TRANSDUC_2"/>
    <property type="match status" value="1"/>
</dbReference>
<comment type="caution">
    <text evidence="5">The sequence shown here is derived from an EMBL/GenBank/DDBJ whole genome shotgun (WGS) entry which is preliminary data.</text>
</comment>
<dbReference type="InterPro" id="IPR051310">
    <property type="entry name" value="MCP_chemotaxis"/>
</dbReference>
<sequence>MKFKYKLGIALFLAGLVPVAFVSKVNIDGFSDYAERQMLQQANTSVALKRSIVENYFNGIIHYGQVIANREDIGDQISNLAKHSRYLLKKDEEVTVSGALKERYDYQRKHTPDTDDAREASWTNGLDPVALKMQQLFIADNPNKIGEKHLLDVPEAQSTYGRLHGTLHKGYRGQMQQYGFYDIFLIEPQEGRIVYSVFKEVDYGTRLVSGPYKDTNFGKAAQEIIKTKGKEPYVIADFAKYAPSFDAQAAFILFPVGKDETFRGIFAVQLPSDIVAKIIQEAEKDDTRFHSFLIGADHRLRSEYSADLSIGQALHDEVEQALDSGERGHIIATLPDGKDVLAVWKPLQITGLDWEIVSELDRSQAMAESKAIITRTLKTVGMVMLVIMVAGAFMTNWLLGPIKALARLVSQEASVALQTLADKSKEARSASESMVDIAQETRTKVSDVSQRSDAVNADVTEVAASIEELSAALQTVSQSVEAASHLTAQSATKAGDAEQASVQLQQAAKQINGVVTLIDDIAKQTKLLSINAAIEAANAGVVGSGFKVLAGEIGKLAQRTSQSTQEISEQIELVLGAVDTSTEAMREISEMIAQVNQQSQTISVSAHQQKEATSAIAERMRRTSTNVEVSGNSLRTVHDASGRAATAATQLLAGVGDVDEASHAMEAAIGRLNERLEKI</sequence>
<accession>A0ABX2PDN9</accession>
<gene>
    <name evidence="5" type="ORF">HJ526_09125</name>
</gene>